<name>A0A1B5L6T0_USTVR</name>
<evidence type="ECO:0000313" key="2">
    <source>
        <dbReference type="Proteomes" id="UP000054053"/>
    </source>
</evidence>
<dbReference type="Proteomes" id="UP000054053">
    <property type="component" value="Unassembled WGS sequence"/>
</dbReference>
<protein>
    <submittedName>
        <fullName evidence="1">Uncharacterized protein</fullName>
    </submittedName>
</protein>
<accession>A0A1B5L6T0</accession>
<reference evidence="2" key="1">
    <citation type="journal article" date="2016" name="Genome Announc.">
        <title>Genome sequence of Ustilaginoidea virens IPU010, a rice pathogenic fungus causing false smut.</title>
        <authorList>
            <person name="Kumagai T."/>
            <person name="Ishii T."/>
            <person name="Terai G."/>
            <person name="Umemura M."/>
            <person name="Machida M."/>
            <person name="Asai K."/>
        </authorList>
    </citation>
    <scope>NUCLEOTIDE SEQUENCE [LARGE SCALE GENOMIC DNA]</scope>
    <source>
        <strain evidence="2">IPU010</strain>
    </source>
</reference>
<proteinExistence type="predicted"/>
<sequence>MGYLAKEEVDDDLLYQVLVALRNSVHQFSKDGNSDMLVSITISLSKMMAKLSSASRYRHQLFWLAISLLRLVPPNLFNCTARFLEAILGNIGATGDIRGQKLVALLLDCRTQLEEAALPLDDAYGIHFGADTFHYAVCASLVRGLTDNVTKSMAVRVLSTFLEMTKSPDFGPDGQDHTNLVSPYLALLLARGIKNGDSLDSPQISPANPDSISYSLNCRGIQNIKTAEDKELVLISAVELVDFQYLDDKAQACSLHWLNYLAKARPNVFSIL</sequence>
<dbReference type="AlphaFoldDB" id="A0A1B5L6T0"/>
<dbReference type="EMBL" id="BBTG02000093">
    <property type="protein sequence ID" value="GAO19320.1"/>
    <property type="molecule type" value="Genomic_DNA"/>
</dbReference>
<evidence type="ECO:0000313" key="1">
    <source>
        <dbReference type="EMBL" id="GAO19320.1"/>
    </source>
</evidence>
<organism evidence="1 2">
    <name type="scientific">Ustilaginoidea virens</name>
    <name type="common">Rice false smut fungus</name>
    <name type="synonym">Villosiclava virens</name>
    <dbReference type="NCBI Taxonomy" id="1159556"/>
    <lineage>
        <taxon>Eukaryota</taxon>
        <taxon>Fungi</taxon>
        <taxon>Dikarya</taxon>
        <taxon>Ascomycota</taxon>
        <taxon>Pezizomycotina</taxon>
        <taxon>Sordariomycetes</taxon>
        <taxon>Hypocreomycetidae</taxon>
        <taxon>Hypocreales</taxon>
        <taxon>Clavicipitaceae</taxon>
        <taxon>Ustilaginoidea</taxon>
    </lineage>
</organism>
<gene>
    <name evidence="1" type="ORF">UVI_02063860</name>
</gene>
<comment type="caution">
    <text evidence="1">The sequence shown here is derived from an EMBL/GenBank/DDBJ whole genome shotgun (WGS) entry which is preliminary data.</text>
</comment>